<dbReference type="PANTHER" id="PTHR43727:SF2">
    <property type="entry name" value="GROUP IV DECARBOXYLASE"/>
    <property type="match status" value="1"/>
</dbReference>
<evidence type="ECO:0000259" key="5">
    <source>
        <dbReference type="Pfam" id="PF02784"/>
    </source>
</evidence>
<dbReference type="RefSeq" id="WP_244458972.1">
    <property type="nucleotide sequence ID" value="NZ_AP025637.1"/>
</dbReference>
<dbReference type="SUPFAM" id="SSF51419">
    <property type="entry name" value="PLP-binding barrel"/>
    <property type="match status" value="1"/>
</dbReference>
<dbReference type="Gene3D" id="2.40.37.10">
    <property type="entry name" value="Lyase, Ornithine Decarboxylase, Chain A, domain 1"/>
    <property type="match status" value="1"/>
</dbReference>
<dbReference type="EMBL" id="AP025637">
    <property type="protein sequence ID" value="BDG71737.1"/>
    <property type="molecule type" value="Genomic_DNA"/>
</dbReference>
<organism evidence="6 7">
    <name type="scientific">Roseomonas fluvialis</name>
    <dbReference type="NCBI Taxonomy" id="1750527"/>
    <lineage>
        <taxon>Bacteria</taxon>
        <taxon>Pseudomonadati</taxon>
        <taxon>Pseudomonadota</taxon>
        <taxon>Alphaproteobacteria</taxon>
        <taxon>Acetobacterales</taxon>
        <taxon>Roseomonadaceae</taxon>
        <taxon>Roseomonas</taxon>
    </lineage>
</organism>
<comment type="similarity">
    <text evidence="3">Belongs to the Orn/Lys/Arg decarboxylase class-II family.</text>
</comment>
<keyword evidence="2" id="KW-0663">Pyridoxal phosphate</keyword>
<dbReference type="Gene3D" id="3.20.20.10">
    <property type="entry name" value="Alanine racemase"/>
    <property type="match status" value="1"/>
</dbReference>
<dbReference type="Proteomes" id="UP000831327">
    <property type="component" value="Chromosome"/>
</dbReference>
<evidence type="ECO:0000256" key="2">
    <source>
        <dbReference type="ARBA" id="ARBA00022898"/>
    </source>
</evidence>
<accession>A0ABM7Y1Q7</accession>
<sequence>MDVHVGPRFADLRYPIFQRHYTEFCGVGTNGHLWVDGCDVVDLAARFGTPLYVISENQLRHNYRRFRDAFRAHHPQTEILFANKCNNGLAVRHVMNQEGAGGDCFGVQELYLSLLSGCDPDKLVLNGSNKSAAEVELAVANGVMINLDALDELDLVNAIAERLDRRVDVGIRVKLTLDTLEARYGAALHGSGSIAEQARAHKWGMTPEETIAMVRRIDAEMPRLRFRELSYHLGRLSNDVGDFAAVAREMVRWAARLREATGAITEYIDLGGGWAFGRPEKTGPNGQDDETTPSFEQYASAVCPAIAEECKLANFPLPKLKIEPGRALAACSTITVGRVGAVKRHPAKTWVNVDCSQNHILRIFTSHWYHHIVAVNRAAEPCTDKADVVGSLCSLDDLGFDRMLPPLERGDLLALLDTGSYAEATAANFNAELRPATVMVSGDSVDITTERERMSDVIGRFRVPARLLAKSFGRGA</sequence>
<evidence type="ECO:0000256" key="1">
    <source>
        <dbReference type="ARBA" id="ARBA00001933"/>
    </source>
</evidence>
<dbReference type="InterPro" id="IPR022644">
    <property type="entry name" value="De-COase2_N"/>
</dbReference>
<keyword evidence="7" id="KW-1185">Reference proteome</keyword>
<dbReference type="Pfam" id="PF02784">
    <property type="entry name" value="Orn_Arg_deC_N"/>
    <property type="match status" value="1"/>
</dbReference>
<comment type="cofactor">
    <cofactor evidence="1">
        <name>pyridoxal 5'-phosphate</name>
        <dbReference type="ChEBI" id="CHEBI:597326"/>
    </cofactor>
</comment>
<evidence type="ECO:0000256" key="3">
    <source>
        <dbReference type="RuleBase" id="RU003737"/>
    </source>
</evidence>
<proteinExistence type="inferred from homology"/>
<dbReference type="PRINTS" id="PR01179">
    <property type="entry name" value="ODADCRBXLASE"/>
</dbReference>
<name>A0ABM7Y1Q7_9PROT</name>
<gene>
    <name evidence="6" type="ORF">Rmf_16660</name>
</gene>
<dbReference type="SUPFAM" id="SSF50621">
    <property type="entry name" value="Alanine racemase C-terminal domain-like"/>
    <property type="match status" value="1"/>
</dbReference>
<dbReference type="InterPro" id="IPR022643">
    <property type="entry name" value="De-COase2_C"/>
</dbReference>
<evidence type="ECO:0000313" key="6">
    <source>
        <dbReference type="EMBL" id="BDG71737.1"/>
    </source>
</evidence>
<dbReference type="InterPro" id="IPR009006">
    <property type="entry name" value="Ala_racemase/Decarboxylase_C"/>
</dbReference>
<dbReference type="PANTHER" id="PTHR43727">
    <property type="entry name" value="DIAMINOPIMELATE DECARBOXYLASE"/>
    <property type="match status" value="1"/>
</dbReference>
<evidence type="ECO:0000259" key="4">
    <source>
        <dbReference type="Pfam" id="PF00278"/>
    </source>
</evidence>
<protein>
    <submittedName>
        <fullName evidence="6">Diaminopimelate decarboxylase</fullName>
    </submittedName>
</protein>
<feature type="domain" description="Orn/DAP/Arg decarboxylase 2 C-terminal" evidence="4">
    <location>
        <begin position="333"/>
        <end position="419"/>
    </location>
</feature>
<dbReference type="InterPro" id="IPR000183">
    <property type="entry name" value="Orn/DAP/Arg_de-COase"/>
</dbReference>
<reference evidence="6 7" key="1">
    <citation type="journal article" date="2016" name="Microbes Environ.">
        <title>Phylogenetically diverse aerobic anoxygenic phototrophic bacteria isolated from epilithic biofilms in Tama river, Japan.</title>
        <authorList>
            <person name="Hirose S."/>
            <person name="Matsuura K."/>
            <person name="Haruta S."/>
        </authorList>
    </citation>
    <scope>NUCLEOTIDE SEQUENCE [LARGE SCALE GENOMIC DNA]</scope>
    <source>
        <strain evidence="6 7">S08</strain>
    </source>
</reference>
<feature type="domain" description="Orn/DAP/Arg decarboxylase 2 N-terminal" evidence="5">
    <location>
        <begin position="59"/>
        <end position="330"/>
    </location>
</feature>
<dbReference type="InterPro" id="IPR029066">
    <property type="entry name" value="PLP-binding_barrel"/>
</dbReference>
<evidence type="ECO:0000313" key="7">
    <source>
        <dbReference type="Proteomes" id="UP000831327"/>
    </source>
</evidence>
<dbReference type="Pfam" id="PF00278">
    <property type="entry name" value="Orn_DAP_Arg_deC"/>
    <property type="match status" value="1"/>
</dbReference>